<accession>A0ABT9RH96</accession>
<dbReference type="EMBL" id="JAUSRB010000002">
    <property type="protein sequence ID" value="MDP9868605.1"/>
    <property type="molecule type" value="Genomic_DNA"/>
</dbReference>
<sequence>MKTSDGRQSATIDPAARKDGHVPGFDQYELDDQMYVIPDDVAGFVPGRLDRNLFNVSLLADAAVNTAKGGATEEATQVIVQRDPTKRKRRT</sequence>
<reference evidence="2 3" key="1">
    <citation type="submission" date="2023-07" db="EMBL/GenBank/DDBJ databases">
        <title>Sequencing the genomes of 1000 actinobacteria strains.</title>
        <authorList>
            <person name="Klenk H.-P."/>
        </authorList>
    </citation>
    <scope>NUCLEOTIDE SEQUENCE [LARGE SCALE GENOMIC DNA]</scope>
    <source>
        <strain evidence="2 3">DSM 44109</strain>
    </source>
</reference>
<dbReference type="Proteomes" id="UP001230426">
    <property type="component" value="Unassembled WGS sequence"/>
</dbReference>
<organism evidence="2 3">
    <name type="scientific">Streptosporangium brasiliense</name>
    <dbReference type="NCBI Taxonomy" id="47480"/>
    <lineage>
        <taxon>Bacteria</taxon>
        <taxon>Bacillati</taxon>
        <taxon>Actinomycetota</taxon>
        <taxon>Actinomycetes</taxon>
        <taxon>Streptosporangiales</taxon>
        <taxon>Streptosporangiaceae</taxon>
        <taxon>Streptosporangium</taxon>
    </lineage>
</organism>
<name>A0ABT9RH96_9ACTN</name>
<evidence type="ECO:0000256" key="1">
    <source>
        <dbReference type="SAM" id="MobiDB-lite"/>
    </source>
</evidence>
<feature type="compositionally biased region" description="Polar residues" evidence="1">
    <location>
        <begin position="1"/>
        <end position="11"/>
    </location>
</feature>
<feature type="region of interest" description="Disordered" evidence="1">
    <location>
        <begin position="1"/>
        <end position="24"/>
    </location>
</feature>
<protein>
    <submittedName>
        <fullName evidence="2">Uncharacterized protein</fullName>
    </submittedName>
</protein>
<feature type="region of interest" description="Disordered" evidence="1">
    <location>
        <begin position="71"/>
        <end position="91"/>
    </location>
</feature>
<proteinExistence type="predicted"/>
<keyword evidence="3" id="KW-1185">Reference proteome</keyword>
<dbReference type="RefSeq" id="WP_306871661.1">
    <property type="nucleotide sequence ID" value="NZ_JAUSRB010000002.1"/>
</dbReference>
<gene>
    <name evidence="2" type="ORF">J2S55_007871</name>
</gene>
<evidence type="ECO:0000313" key="3">
    <source>
        <dbReference type="Proteomes" id="UP001230426"/>
    </source>
</evidence>
<evidence type="ECO:0000313" key="2">
    <source>
        <dbReference type="EMBL" id="MDP9868605.1"/>
    </source>
</evidence>
<comment type="caution">
    <text evidence="2">The sequence shown here is derived from an EMBL/GenBank/DDBJ whole genome shotgun (WGS) entry which is preliminary data.</text>
</comment>